<sequence length="144" mass="16512">MPPQKQDKKKGGQSAPRTDPFIGSRLVLGLTSHNINDFLPEKDIALVMFYDPNDPQCEWSKKHFLKAAKTTVRENHAYAAIDCTQQDELCETEGVTSLPSFKLYSKGKVFGVYDRPREFVYFTMRKFVENAPLLTEPQRPKRPC</sequence>
<evidence type="ECO:0000313" key="4">
    <source>
        <dbReference type="Proteomes" id="UP000678393"/>
    </source>
</evidence>
<dbReference type="InterPro" id="IPR051063">
    <property type="entry name" value="PDI"/>
</dbReference>
<proteinExistence type="predicted"/>
<dbReference type="Pfam" id="PF00085">
    <property type="entry name" value="Thioredoxin"/>
    <property type="match status" value="1"/>
</dbReference>
<dbReference type="GO" id="GO:0006457">
    <property type="term" value="P:protein folding"/>
    <property type="evidence" value="ECO:0007669"/>
    <property type="project" value="TreeGrafter"/>
</dbReference>
<evidence type="ECO:0000256" key="1">
    <source>
        <dbReference type="SAM" id="MobiDB-lite"/>
    </source>
</evidence>
<accession>A0A8S3ZF47</accession>
<feature type="domain" description="Thioredoxin" evidence="2">
    <location>
        <begin position="30"/>
        <end position="116"/>
    </location>
</feature>
<dbReference type="EMBL" id="CAJHNH020002107">
    <property type="protein sequence ID" value="CAG5125601.1"/>
    <property type="molecule type" value="Genomic_DNA"/>
</dbReference>
<dbReference type="Proteomes" id="UP000678393">
    <property type="component" value="Unassembled WGS sequence"/>
</dbReference>
<dbReference type="PANTHER" id="PTHR45672:SF2">
    <property type="entry name" value="PROTEIN DISULFIDE-ISOMERASE A5"/>
    <property type="match status" value="1"/>
</dbReference>
<comment type="caution">
    <text evidence="3">The sequence shown here is derived from an EMBL/GenBank/DDBJ whole genome shotgun (WGS) entry which is preliminary data.</text>
</comment>
<keyword evidence="4" id="KW-1185">Reference proteome</keyword>
<gene>
    <name evidence="3" type="ORF">CUNI_LOCUS11159</name>
</gene>
<dbReference type="InterPro" id="IPR036249">
    <property type="entry name" value="Thioredoxin-like_sf"/>
</dbReference>
<dbReference type="SUPFAM" id="SSF52833">
    <property type="entry name" value="Thioredoxin-like"/>
    <property type="match status" value="1"/>
</dbReference>
<dbReference type="CDD" id="cd02961">
    <property type="entry name" value="PDI_a_family"/>
    <property type="match status" value="1"/>
</dbReference>
<reference evidence="3" key="1">
    <citation type="submission" date="2021-04" db="EMBL/GenBank/DDBJ databases">
        <authorList>
            <consortium name="Molecular Ecology Group"/>
        </authorList>
    </citation>
    <scope>NUCLEOTIDE SEQUENCE</scope>
</reference>
<evidence type="ECO:0000259" key="2">
    <source>
        <dbReference type="Pfam" id="PF00085"/>
    </source>
</evidence>
<dbReference type="OrthoDB" id="72053at2759"/>
<protein>
    <recommendedName>
        <fullName evidence="2">Thioredoxin domain-containing protein</fullName>
    </recommendedName>
</protein>
<feature type="region of interest" description="Disordered" evidence="1">
    <location>
        <begin position="1"/>
        <end position="20"/>
    </location>
</feature>
<dbReference type="Gene3D" id="3.40.30.10">
    <property type="entry name" value="Glutaredoxin"/>
    <property type="match status" value="1"/>
</dbReference>
<evidence type="ECO:0000313" key="3">
    <source>
        <dbReference type="EMBL" id="CAG5125601.1"/>
    </source>
</evidence>
<dbReference type="AlphaFoldDB" id="A0A8S3ZF47"/>
<dbReference type="PANTHER" id="PTHR45672">
    <property type="entry name" value="PROTEIN DISULFIDE-ISOMERASE C17H9.14C-RELATED"/>
    <property type="match status" value="1"/>
</dbReference>
<dbReference type="GO" id="GO:0003756">
    <property type="term" value="F:protein disulfide isomerase activity"/>
    <property type="evidence" value="ECO:0007669"/>
    <property type="project" value="TreeGrafter"/>
</dbReference>
<feature type="compositionally biased region" description="Basic and acidic residues" evidence="1">
    <location>
        <begin position="1"/>
        <end position="10"/>
    </location>
</feature>
<dbReference type="InterPro" id="IPR013766">
    <property type="entry name" value="Thioredoxin_domain"/>
</dbReference>
<organism evidence="3 4">
    <name type="scientific">Candidula unifasciata</name>
    <dbReference type="NCBI Taxonomy" id="100452"/>
    <lineage>
        <taxon>Eukaryota</taxon>
        <taxon>Metazoa</taxon>
        <taxon>Spiralia</taxon>
        <taxon>Lophotrochozoa</taxon>
        <taxon>Mollusca</taxon>
        <taxon>Gastropoda</taxon>
        <taxon>Heterobranchia</taxon>
        <taxon>Euthyneura</taxon>
        <taxon>Panpulmonata</taxon>
        <taxon>Eupulmonata</taxon>
        <taxon>Stylommatophora</taxon>
        <taxon>Helicina</taxon>
        <taxon>Helicoidea</taxon>
        <taxon>Geomitridae</taxon>
        <taxon>Candidula</taxon>
    </lineage>
</organism>
<name>A0A8S3ZF47_9EUPU</name>
<dbReference type="GO" id="GO:0005783">
    <property type="term" value="C:endoplasmic reticulum"/>
    <property type="evidence" value="ECO:0007669"/>
    <property type="project" value="TreeGrafter"/>
</dbReference>